<evidence type="ECO:0000313" key="2">
    <source>
        <dbReference type="Proteomes" id="UP000298138"/>
    </source>
</evidence>
<dbReference type="AlphaFoldDB" id="A0A4S2MLV8"/>
<organism evidence="1 2">
    <name type="scientific">Ascodesmis nigricans</name>
    <dbReference type="NCBI Taxonomy" id="341454"/>
    <lineage>
        <taxon>Eukaryota</taxon>
        <taxon>Fungi</taxon>
        <taxon>Dikarya</taxon>
        <taxon>Ascomycota</taxon>
        <taxon>Pezizomycotina</taxon>
        <taxon>Pezizomycetes</taxon>
        <taxon>Pezizales</taxon>
        <taxon>Ascodesmidaceae</taxon>
        <taxon>Ascodesmis</taxon>
    </lineage>
</organism>
<accession>A0A4S2MLV8</accession>
<dbReference type="EMBL" id="ML220147">
    <property type="protein sequence ID" value="TGZ77953.1"/>
    <property type="molecule type" value="Genomic_DNA"/>
</dbReference>
<dbReference type="Proteomes" id="UP000298138">
    <property type="component" value="Unassembled WGS sequence"/>
</dbReference>
<gene>
    <name evidence="1" type="ORF">EX30DRAFT_173899</name>
</gene>
<keyword evidence="2" id="KW-1185">Reference proteome</keyword>
<evidence type="ECO:0000313" key="1">
    <source>
        <dbReference type="EMBL" id="TGZ77953.1"/>
    </source>
</evidence>
<proteinExistence type="predicted"/>
<protein>
    <submittedName>
        <fullName evidence="1">Uncharacterized protein</fullName>
    </submittedName>
</protein>
<reference evidence="1 2" key="1">
    <citation type="submission" date="2019-04" db="EMBL/GenBank/DDBJ databases">
        <title>Comparative genomics and transcriptomics to analyze fruiting body development in filamentous ascomycetes.</title>
        <authorList>
            <consortium name="DOE Joint Genome Institute"/>
            <person name="Lutkenhaus R."/>
            <person name="Traeger S."/>
            <person name="Breuer J."/>
            <person name="Kuo A."/>
            <person name="Lipzen A."/>
            <person name="Pangilinan J."/>
            <person name="Dilworth D."/>
            <person name="Sandor L."/>
            <person name="Poggeler S."/>
            <person name="Barry K."/>
            <person name="Grigoriev I.V."/>
            <person name="Nowrousian M."/>
        </authorList>
    </citation>
    <scope>NUCLEOTIDE SEQUENCE [LARGE SCALE GENOMIC DNA]</scope>
    <source>
        <strain evidence="1 2">CBS 389.68</strain>
    </source>
</reference>
<dbReference type="InParanoid" id="A0A4S2MLV8"/>
<sequence>MASLLEQFLSQPSECHQKTKLEQPPHAHAHTTAASRRRYPFALAAHPSSSRILFPGRSDRKKINLLTPMDQQIPLPDSILDDDQFYSLVSFYVSKISDTRRNDVETISSNQTTGPQSAVWTGTANHNVMLPAIREDFVEGIENPLHPLQTKVSTAVLSAGSGEFNLFHEHGIILGEGNHPDELETIAKYLRDSLSDVEVMADAQHHPCASFAYAIKGIGTSSACLFSKNRFRE</sequence>
<name>A0A4S2MLV8_9PEZI</name>